<dbReference type="Gene3D" id="1.50.10.10">
    <property type="match status" value="1"/>
</dbReference>
<evidence type="ECO:0000256" key="2">
    <source>
        <dbReference type="ARBA" id="ARBA00023235"/>
    </source>
</evidence>
<dbReference type="PATRIC" id="fig|1630135.4.peg.1388"/>
<dbReference type="AlphaFoldDB" id="A0A1B0ZIW6"/>
<proteinExistence type="inferred from homology"/>
<dbReference type="SUPFAM" id="SSF48208">
    <property type="entry name" value="Six-hairpin glycosidases"/>
    <property type="match status" value="1"/>
</dbReference>
<evidence type="ECO:0008006" key="5">
    <source>
        <dbReference type="Google" id="ProtNLM"/>
    </source>
</evidence>
<dbReference type="PANTHER" id="PTHR15108">
    <property type="entry name" value="N-ACYLGLUCOSAMINE-2-EPIMERASE"/>
    <property type="match status" value="1"/>
</dbReference>
<dbReference type="InterPro" id="IPR012341">
    <property type="entry name" value="6hp_glycosidase-like_sf"/>
</dbReference>
<dbReference type="Pfam" id="PF07221">
    <property type="entry name" value="GlcNAc_2-epim"/>
    <property type="match status" value="1"/>
</dbReference>
<protein>
    <recommendedName>
        <fullName evidence="5">AGE family epimerase/isomerase</fullName>
    </recommendedName>
</protein>
<reference evidence="3 4" key="1">
    <citation type="submission" date="2015-06" db="EMBL/GenBank/DDBJ databases">
        <title>Investigation of pathophysiology for high-risk pregnancy and development of treatment modality based on it.</title>
        <authorList>
            <person name="Kim B.-C."/>
            <person name="Lim S."/>
        </authorList>
    </citation>
    <scope>NUCLEOTIDE SEQUENCE [LARGE SCALE GENOMIC DNA]</scope>
    <source>
        <strain evidence="3 4">AD1-86</strain>
    </source>
</reference>
<name>A0A1B0ZIW6_9MICO</name>
<dbReference type="KEGG" id="dva:DAD186_13890"/>
<comment type="similarity">
    <text evidence="1">Belongs to the N-acylglucosamine 2-epimerase family.</text>
</comment>
<keyword evidence="2" id="KW-0413">Isomerase</keyword>
<evidence type="ECO:0000256" key="1">
    <source>
        <dbReference type="ARBA" id="ARBA00008558"/>
    </source>
</evidence>
<dbReference type="Proteomes" id="UP000092596">
    <property type="component" value="Chromosome"/>
</dbReference>
<organism evidence="3 4">
    <name type="scientific">Dermabacter vaginalis</name>
    <dbReference type="NCBI Taxonomy" id="1630135"/>
    <lineage>
        <taxon>Bacteria</taxon>
        <taxon>Bacillati</taxon>
        <taxon>Actinomycetota</taxon>
        <taxon>Actinomycetes</taxon>
        <taxon>Micrococcales</taxon>
        <taxon>Dermabacteraceae</taxon>
        <taxon>Dermabacter</taxon>
    </lineage>
</organism>
<dbReference type="GO" id="GO:0016853">
    <property type="term" value="F:isomerase activity"/>
    <property type="evidence" value="ECO:0007669"/>
    <property type="project" value="UniProtKB-KW"/>
</dbReference>
<dbReference type="GO" id="GO:0005975">
    <property type="term" value="P:carbohydrate metabolic process"/>
    <property type="evidence" value="ECO:0007669"/>
    <property type="project" value="InterPro"/>
</dbReference>
<gene>
    <name evidence="3" type="ORF">DAD186_13890</name>
</gene>
<dbReference type="RefSeq" id="WP_065248045.1">
    <property type="nucleotide sequence ID" value="NZ_CP012117.1"/>
</dbReference>
<accession>A0A1B0ZIW6</accession>
<dbReference type="InterPro" id="IPR008928">
    <property type="entry name" value="6-hairpin_glycosidase_sf"/>
</dbReference>
<sequence length="426" mass="46979">MTTPLLLEATKTDPAHAAWLEDVGKDLLEWGAASRTEHGFGWLDSSGTLDPDHDLELWINCRMTHCFALASIRGTESSRDYAELAAHGLSALSGAFHDVEHGGFYSIIARETGEPVDDSKQAYAHAFVVLAASSLVEAKIPGAGELLETALEAHARFFESEHEMFADTYSRDFSNCEDYRGINANMHSVEGLLAASAATGRLELFERAAVIVERALAFAKGNGWFLPEHFTTAWEPRPDYNREEPAHPFRPYGATIGHSFEWARLALHTAAGFEGQFSDATRAQERASALRDGALALAEKACETWGIDGDGGFPYTVDWDGSPVVHERMHWVVAEAIGAAAVLFRTNGDAVWEERYESWWQWAKTTTIVPGRLGSWVHELTATGEISETTWKGQPDIYHAYQVTLIPRLPAWPPLAHAVATEARSR</sequence>
<dbReference type="STRING" id="1630135.DAD186_13890"/>
<dbReference type="InterPro" id="IPR010819">
    <property type="entry name" value="AGE/CE"/>
</dbReference>
<dbReference type="EMBL" id="CP012117">
    <property type="protein sequence ID" value="ANP27939.1"/>
    <property type="molecule type" value="Genomic_DNA"/>
</dbReference>
<evidence type="ECO:0000313" key="3">
    <source>
        <dbReference type="EMBL" id="ANP27939.1"/>
    </source>
</evidence>
<evidence type="ECO:0000313" key="4">
    <source>
        <dbReference type="Proteomes" id="UP000092596"/>
    </source>
</evidence>